<dbReference type="PROSITE" id="PS00463">
    <property type="entry name" value="ZN2_CY6_FUNGAL_1"/>
    <property type="match status" value="1"/>
</dbReference>
<dbReference type="EMBL" id="LJBN01000204">
    <property type="protein sequence ID" value="OOQ83128.1"/>
    <property type="molecule type" value="Genomic_DNA"/>
</dbReference>
<dbReference type="Gene3D" id="4.10.240.10">
    <property type="entry name" value="Zn(2)-C6 fungal-type DNA-binding domain"/>
    <property type="match status" value="1"/>
</dbReference>
<evidence type="ECO:0000313" key="9">
    <source>
        <dbReference type="Proteomes" id="UP000190744"/>
    </source>
</evidence>
<dbReference type="InterPro" id="IPR036864">
    <property type="entry name" value="Zn2-C6_fun-type_DNA-bd_sf"/>
</dbReference>
<dbReference type="PANTHER" id="PTHR47660:SF3">
    <property type="entry name" value="FINGER DOMAIN PROTEIN, PUTATIVE (AFU_ORTHOLOGUE AFUA_4G03310)-RELATED"/>
    <property type="match status" value="1"/>
</dbReference>
<dbReference type="Pfam" id="PF00172">
    <property type="entry name" value="Zn_clus"/>
    <property type="match status" value="1"/>
</dbReference>
<keyword evidence="4" id="KW-0238">DNA-binding</keyword>
<proteinExistence type="predicted"/>
<evidence type="ECO:0000313" key="8">
    <source>
        <dbReference type="EMBL" id="OOQ83128.1"/>
    </source>
</evidence>
<dbReference type="GO" id="GO:0008270">
    <property type="term" value="F:zinc ion binding"/>
    <property type="evidence" value="ECO:0007669"/>
    <property type="project" value="InterPro"/>
</dbReference>
<name>A0A1S9RDH5_PENBI</name>
<evidence type="ECO:0000256" key="4">
    <source>
        <dbReference type="ARBA" id="ARBA00023125"/>
    </source>
</evidence>
<evidence type="ECO:0000256" key="1">
    <source>
        <dbReference type="ARBA" id="ARBA00022723"/>
    </source>
</evidence>
<keyword evidence="3" id="KW-0805">Transcription regulation</keyword>
<evidence type="ECO:0000256" key="2">
    <source>
        <dbReference type="ARBA" id="ARBA00022833"/>
    </source>
</evidence>
<keyword evidence="1" id="KW-0479">Metal-binding</keyword>
<dbReference type="GO" id="GO:0003677">
    <property type="term" value="F:DNA binding"/>
    <property type="evidence" value="ECO:0007669"/>
    <property type="project" value="UniProtKB-KW"/>
</dbReference>
<dbReference type="InterPro" id="IPR001138">
    <property type="entry name" value="Zn2Cys6_DnaBD"/>
</dbReference>
<gene>
    <name evidence="8" type="ORF">PEBR_36607</name>
</gene>
<keyword evidence="5" id="KW-0804">Transcription</keyword>
<keyword evidence="2" id="KW-0862">Zinc</keyword>
<sequence>MPSRCSGTRSRQKSCVACAEGKRRCNRQTPQCSRCVGRGLKCTYVNGLSAKKHQNNVFADVQPVEFELYHDLDDALFLWSPNSDSFLDTSNATASWHTESPPLITTPSLFPAIFFPETVSPDKWTMKQCLRIIKSFPQTFARSRRTPFIHQRLYDTYLPNAIQDAFAVSAAYCTKTTETEDMTLRILEAKTASLVEQVHQTTSLQELLASVQALMLFHIIQLFDGDIRQRSIAERNIDTLRAWTTRLQVQAEDLSQTTSWQEWIFAESIRRTVIFSALLDSLYSSLKNGYCANVKELSMLPFTSKSRLWTITTSAAWLTESCHSGSDLVLYGDFSMAWENGRVLGELDDFQKLLLMPCVGERYKDVLEFENLEVDGSARPW</sequence>
<dbReference type="SUPFAM" id="SSF57701">
    <property type="entry name" value="Zn2/Cys6 DNA-binding domain"/>
    <property type="match status" value="1"/>
</dbReference>
<protein>
    <recommendedName>
        <fullName evidence="7">Zn(2)-C6 fungal-type domain-containing protein</fullName>
    </recommendedName>
</protein>
<evidence type="ECO:0000256" key="5">
    <source>
        <dbReference type="ARBA" id="ARBA00023163"/>
    </source>
</evidence>
<dbReference type="SMART" id="SM00066">
    <property type="entry name" value="GAL4"/>
    <property type="match status" value="1"/>
</dbReference>
<evidence type="ECO:0000256" key="6">
    <source>
        <dbReference type="ARBA" id="ARBA00023242"/>
    </source>
</evidence>
<reference evidence="9" key="1">
    <citation type="submission" date="2015-09" db="EMBL/GenBank/DDBJ databases">
        <authorList>
            <person name="Fill T.P."/>
            <person name="Baretta J.F."/>
            <person name="de Almeida L.G."/>
            <person name="Rocha M."/>
            <person name="de Souza D.H."/>
            <person name="Malavazi I."/>
            <person name="Cerdeira L.T."/>
            <person name="Hong H."/>
            <person name="Samborskyy M."/>
            <person name="de Vasconcelos A.T."/>
            <person name="Leadlay P."/>
            <person name="Rodrigues-Filho E."/>
        </authorList>
    </citation>
    <scope>NUCLEOTIDE SEQUENCE [LARGE SCALE GENOMIC DNA]</scope>
    <source>
        <strain evidence="9">LaBioMMi 136</strain>
    </source>
</reference>
<dbReference type="PRINTS" id="PR00755">
    <property type="entry name" value="AFLATOXINBRP"/>
</dbReference>
<evidence type="ECO:0000259" key="7">
    <source>
        <dbReference type="PROSITE" id="PS50048"/>
    </source>
</evidence>
<comment type="caution">
    <text evidence="8">The sequence shown here is derived from an EMBL/GenBank/DDBJ whole genome shotgun (WGS) entry which is preliminary data.</text>
</comment>
<dbReference type="GO" id="GO:0000981">
    <property type="term" value="F:DNA-binding transcription factor activity, RNA polymerase II-specific"/>
    <property type="evidence" value="ECO:0007669"/>
    <property type="project" value="InterPro"/>
</dbReference>
<feature type="domain" description="Zn(2)-C6 fungal-type" evidence="7">
    <location>
        <begin position="14"/>
        <end position="44"/>
    </location>
</feature>
<dbReference type="Proteomes" id="UP000190744">
    <property type="component" value="Unassembled WGS sequence"/>
</dbReference>
<dbReference type="CDD" id="cd00067">
    <property type="entry name" value="GAL4"/>
    <property type="match status" value="1"/>
</dbReference>
<accession>A0A1S9RDH5</accession>
<evidence type="ECO:0000256" key="3">
    <source>
        <dbReference type="ARBA" id="ARBA00023015"/>
    </source>
</evidence>
<organism evidence="8 9">
    <name type="scientific">Penicillium brasilianum</name>
    <dbReference type="NCBI Taxonomy" id="104259"/>
    <lineage>
        <taxon>Eukaryota</taxon>
        <taxon>Fungi</taxon>
        <taxon>Dikarya</taxon>
        <taxon>Ascomycota</taxon>
        <taxon>Pezizomycotina</taxon>
        <taxon>Eurotiomycetes</taxon>
        <taxon>Eurotiomycetidae</taxon>
        <taxon>Eurotiales</taxon>
        <taxon>Aspergillaceae</taxon>
        <taxon>Penicillium</taxon>
    </lineage>
</organism>
<dbReference type="AlphaFoldDB" id="A0A1S9RDH5"/>
<keyword evidence="6" id="KW-0539">Nucleus</keyword>
<dbReference type="PANTHER" id="PTHR47660">
    <property type="entry name" value="TRANSCRIPTION FACTOR WITH C2H2 AND ZN(2)-CYS(6) DNA BINDING DOMAIN (EUROFUNG)-RELATED-RELATED"/>
    <property type="match status" value="1"/>
</dbReference>
<dbReference type="PROSITE" id="PS50048">
    <property type="entry name" value="ZN2_CY6_FUNGAL_2"/>
    <property type="match status" value="1"/>
</dbReference>